<organism evidence="2 3">
    <name type="scientific">Hymenobacter montanus</name>
    <dbReference type="NCBI Taxonomy" id="2771359"/>
    <lineage>
        <taxon>Bacteria</taxon>
        <taxon>Pseudomonadati</taxon>
        <taxon>Bacteroidota</taxon>
        <taxon>Cytophagia</taxon>
        <taxon>Cytophagales</taxon>
        <taxon>Hymenobacteraceae</taxon>
        <taxon>Hymenobacter</taxon>
    </lineage>
</organism>
<proteinExistence type="predicted"/>
<dbReference type="Proteomes" id="UP000612233">
    <property type="component" value="Unassembled WGS sequence"/>
</dbReference>
<dbReference type="EMBL" id="JACXAD010000012">
    <property type="protein sequence ID" value="MBD2768602.1"/>
    <property type="molecule type" value="Genomic_DNA"/>
</dbReference>
<feature type="transmembrane region" description="Helical" evidence="1">
    <location>
        <begin position="59"/>
        <end position="77"/>
    </location>
</feature>
<keyword evidence="1" id="KW-0472">Membrane</keyword>
<keyword evidence="1" id="KW-0812">Transmembrane</keyword>
<dbReference type="AlphaFoldDB" id="A0A927BEK5"/>
<reference evidence="2" key="1">
    <citation type="submission" date="2020-09" db="EMBL/GenBank/DDBJ databases">
        <authorList>
            <person name="Kim M.K."/>
        </authorList>
    </citation>
    <scope>NUCLEOTIDE SEQUENCE</scope>
    <source>
        <strain evidence="2">BT664</strain>
    </source>
</reference>
<keyword evidence="1" id="KW-1133">Transmembrane helix</keyword>
<evidence type="ECO:0000256" key="1">
    <source>
        <dbReference type="SAM" id="Phobius"/>
    </source>
</evidence>
<protein>
    <submittedName>
        <fullName evidence="2">Uncharacterized protein</fullName>
    </submittedName>
</protein>
<evidence type="ECO:0000313" key="3">
    <source>
        <dbReference type="Proteomes" id="UP000612233"/>
    </source>
</evidence>
<evidence type="ECO:0000313" key="2">
    <source>
        <dbReference type="EMBL" id="MBD2768602.1"/>
    </source>
</evidence>
<sequence length="85" mass="9783">MHLSVYSRYVHIYWIPLFPFSKPTFVHCGHCQQAWEENGMPAELRSSTQQLKGQTRAPLWHWMGLLVIASLLAWSIISSGLKSMP</sequence>
<gene>
    <name evidence="2" type="ORF">IC235_11960</name>
</gene>
<comment type="caution">
    <text evidence="2">The sequence shown here is derived from an EMBL/GenBank/DDBJ whole genome shotgun (WGS) entry which is preliminary data.</text>
</comment>
<accession>A0A927BEK5</accession>
<keyword evidence="3" id="KW-1185">Reference proteome</keyword>
<name>A0A927BEK5_9BACT</name>